<protein>
    <submittedName>
        <fullName evidence="3">Uncharacterized protein</fullName>
    </submittedName>
</protein>
<evidence type="ECO:0000256" key="1">
    <source>
        <dbReference type="SAM" id="Coils"/>
    </source>
</evidence>
<feature type="compositionally biased region" description="Basic and acidic residues" evidence="2">
    <location>
        <begin position="1"/>
        <end position="15"/>
    </location>
</feature>
<gene>
    <name evidence="3" type="ORF">GCM10010470_28210</name>
</gene>
<organism evidence="3 4">
    <name type="scientific">Saccharopolyspora taberi</name>
    <dbReference type="NCBI Taxonomy" id="60895"/>
    <lineage>
        <taxon>Bacteria</taxon>
        <taxon>Bacillati</taxon>
        <taxon>Actinomycetota</taxon>
        <taxon>Actinomycetes</taxon>
        <taxon>Pseudonocardiales</taxon>
        <taxon>Pseudonocardiaceae</taxon>
        <taxon>Saccharopolyspora</taxon>
    </lineage>
</organism>
<reference evidence="3 4" key="1">
    <citation type="journal article" date="2019" name="Int. J. Syst. Evol. Microbiol.">
        <title>The Global Catalogue of Microorganisms (GCM) 10K type strain sequencing project: providing services to taxonomists for standard genome sequencing and annotation.</title>
        <authorList>
            <consortium name="The Broad Institute Genomics Platform"/>
            <consortium name="The Broad Institute Genome Sequencing Center for Infectious Disease"/>
            <person name="Wu L."/>
            <person name="Ma J."/>
        </authorList>
    </citation>
    <scope>NUCLEOTIDE SEQUENCE [LARGE SCALE GENOMIC DNA]</scope>
    <source>
        <strain evidence="3 4">JCM 9383</strain>
    </source>
</reference>
<evidence type="ECO:0000313" key="3">
    <source>
        <dbReference type="EMBL" id="GAA2791754.1"/>
    </source>
</evidence>
<comment type="caution">
    <text evidence="3">The sequence shown here is derived from an EMBL/GenBank/DDBJ whole genome shotgun (WGS) entry which is preliminary data.</text>
</comment>
<keyword evidence="4" id="KW-1185">Reference proteome</keyword>
<sequence length="498" mass="54907">MMSGARELDTDRDQPPETVPPGAVPPAVFPAVGWSPRSVLEHEEFLVRQHEAGALRLFDRGSLPGLRRWRMTWSRDGEPVHAVLALTDLPDRHDAVGVSFAARCDLGWGWPEPSPLVRVGLGQQVLLDSASALPATGSTLISGSEPLDRVVAVLRDRIARIPVLLRHVGEPDPVWAQTFRTTTLGAAAVLGLDDEAAAKLDALVPPDLRIPERGARLVLPSCWAGRMPDVCVGELDEPAWRDLADSALRAARWRDSTPSDDEQWQALFDEPCNDERVAGASGWYPLRDDVDKAELRQRIQGAGDSVAELRNVRSQRANTATELDRELEQARAELADLTRSRRNLARGALRLRAERDEAREALARTSLGAAMRRKHAAQRLVRARAAELRRREEGGSPTAAAPAEVRFGPGVREEVDRLDAERRRRCLRLVDLLGDPDAIPPLLRGTAPGPDPALTFRTSPDRWEFFPDHVLLDHSGRYVLHYLREGGVVHVGYVGPAL</sequence>
<evidence type="ECO:0000313" key="4">
    <source>
        <dbReference type="Proteomes" id="UP001500979"/>
    </source>
</evidence>
<feature type="region of interest" description="Disordered" evidence="2">
    <location>
        <begin position="1"/>
        <end position="24"/>
    </location>
</feature>
<evidence type="ECO:0000256" key="2">
    <source>
        <dbReference type="SAM" id="MobiDB-lite"/>
    </source>
</evidence>
<keyword evidence="1" id="KW-0175">Coiled coil</keyword>
<dbReference type="Proteomes" id="UP001500979">
    <property type="component" value="Unassembled WGS sequence"/>
</dbReference>
<dbReference type="EMBL" id="BAAAUX010000013">
    <property type="protein sequence ID" value="GAA2791754.1"/>
    <property type="molecule type" value="Genomic_DNA"/>
</dbReference>
<feature type="coiled-coil region" evidence="1">
    <location>
        <begin position="292"/>
        <end position="347"/>
    </location>
</feature>
<name>A0ABN3VCL2_9PSEU</name>
<accession>A0ABN3VCL2</accession>
<proteinExistence type="predicted"/>